<feature type="region of interest" description="Disordered" evidence="1">
    <location>
        <begin position="1"/>
        <end position="27"/>
    </location>
</feature>
<comment type="caution">
    <text evidence="2">The sequence shown here is derived from an EMBL/GenBank/DDBJ whole genome shotgun (WGS) entry which is preliminary data.</text>
</comment>
<organism evidence="2 3">
    <name type="scientific">Streblomastix strix</name>
    <dbReference type="NCBI Taxonomy" id="222440"/>
    <lineage>
        <taxon>Eukaryota</taxon>
        <taxon>Metamonada</taxon>
        <taxon>Preaxostyla</taxon>
        <taxon>Oxymonadida</taxon>
        <taxon>Streblomastigidae</taxon>
        <taxon>Streblomastix</taxon>
    </lineage>
</organism>
<dbReference type="AlphaFoldDB" id="A0A5J4T8I5"/>
<protein>
    <submittedName>
        <fullName evidence="2">Uncharacterized protein</fullName>
    </submittedName>
</protein>
<accession>A0A5J4T8I5</accession>
<evidence type="ECO:0000313" key="2">
    <source>
        <dbReference type="EMBL" id="KAA6354736.1"/>
    </source>
</evidence>
<proteinExistence type="predicted"/>
<name>A0A5J4T8I5_9EUKA</name>
<dbReference type="Proteomes" id="UP000324800">
    <property type="component" value="Unassembled WGS sequence"/>
</dbReference>
<evidence type="ECO:0000256" key="1">
    <source>
        <dbReference type="SAM" id="MobiDB-lite"/>
    </source>
</evidence>
<evidence type="ECO:0000313" key="3">
    <source>
        <dbReference type="Proteomes" id="UP000324800"/>
    </source>
</evidence>
<feature type="non-terminal residue" evidence="2">
    <location>
        <position position="1"/>
    </location>
</feature>
<sequence>DLEKEKDRLNEKERELARQRKKTQDPDIKSIVLQPEDKEKGSIFELTNQLRCGQDKNKDQLPAAKELYNKIADNIDVRDQIERSELLNVLADHTRAEQAPDPLFVYSSGILNLIALSDAVEGGKPKTAQVIAQPLLHIIKSNYKKQSKQASQALNKLIEDSEPTKDCMVSNDDIVKAIEQIL</sequence>
<gene>
    <name evidence="2" type="ORF">EZS28_049737</name>
</gene>
<feature type="non-terminal residue" evidence="2">
    <location>
        <position position="182"/>
    </location>
</feature>
<reference evidence="2 3" key="1">
    <citation type="submission" date="2019-03" db="EMBL/GenBank/DDBJ databases">
        <title>Single cell metagenomics reveals metabolic interactions within the superorganism composed of flagellate Streblomastix strix and complex community of Bacteroidetes bacteria on its surface.</title>
        <authorList>
            <person name="Treitli S.C."/>
            <person name="Kolisko M."/>
            <person name="Husnik F."/>
            <person name="Keeling P."/>
            <person name="Hampl V."/>
        </authorList>
    </citation>
    <scope>NUCLEOTIDE SEQUENCE [LARGE SCALE GENOMIC DNA]</scope>
    <source>
        <strain evidence="2">ST1C</strain>
    </source>
</reference>
<dbReference type="EMBL" id="SNRW01035786">
    <property type="protein sequence ID" value="KAA6354736.1"/>
    <property type="molecule type" value="Genomic_DNA"/>
</dbReference>